<dbReference type="EMBL" id="KU237244">
    <property type="protein sequence ID" value="ALZ45843.1"/>
    <property type="molecule type" value="Genomic_DNA"/>
</dbReference>
<geneLocation type="plasmid" evidence="2">
    <name>pSH</name>
</geneLocation>
<dbReference type="InterPro" id="IPR009444">
    <property type="entry name" value="Conjugal_tfr_TraD_a-type"/>
</dbReference>
<keyword evidence="2" id="KW-0614">Plasmid</keyword>
<feature type="region of interest" description="Disordered" evidence="1">
    <location>
        <begin position="78"/>
        <end position="112"/>
    </location>
</feature>
<sequence>MKAMRKVRDYDAELKALGDKARALKAKRVEQLGQLVAATGADALDAETLAGVLLDAIGSKDAGAKEAWRAKGAAFFQRRGRKGSGAAAIDGSGTAAEPGGDAAGGSGGTANG</sequence>
<proteinExistence type="predicted"/>
<evidence type="ECO:0008006" key="3">
    <source>
        <dbReference type="Google" id="ProtNLM"/>
    </source>
</evidence>
<dbReference type="Pfam" id="PF06412">
    <property type="entry name" value="TraD"/>
    <property type="match status" value="1"/>
</dbReference>
<accession>A0A0X9Q6U4</accession>
<protein>
    <recommendedName>
        <fullName evidence="3">Conjugal transfer protein TraD</fullName>
    </recommendedName>
</protein>
<evidence type="ECO:0000256" key="1">
    <source>
        <dbReference type="SAM" id="MobiDB-lite"/>
    </source>
</evidence>
<feature type="compositionally biased region" description="Gly residues" evidence="1">
    <location>
        <begin position="101"/>
        <end position="112"/>
    </location>
</feature>
<reference evidence="2" key="1">
    <citation type="submission" date="2017-08" db="EMBL/GenBank/DDBJ databases">
        <title>Complete sequence of the plasmid of the isoproturon degrdaing bacteria Sphingomonas sp. strain SH.</title>
        <authorList>
            <person name="Devers-Lamrani M."/>
            <person name="Hussain S."/>
            <person name="Storck V."/>
            <person name="Martin-Laurent F."/>
        </authorList>
    </citation>
    <scope>NUCLEOTIDE SEQUENCE</scope>
    <source>
        <strain evidence="2">SH</strain>
        <plasmid evidence="2">pSH</plasmid>
    </source>
</reference>
<name>A0A0X9Q6U4_9SPHN</name>
<dbReference type="AlphaFoldDB" id="A0A0X9Q6U4"/>
<organism evidence="2">
    <name type="scientific">Sphingomonas sp. SH</name>
    <dbReference type="NCBI Taxonomy" id="849864"/>
    <lineage>
        <taxon>Bacteria</taxon>
        <taxon>Pseudomonadati</taxon>
        <taxon>Pseudomonadota</taxon>
        <taxon>Alphaproteobacteria</taxon>
        <taxon>Sphingomonadales</taxon>
        <taxon>Sphingomonadaceae</taxon>
        <taxon>Sphingomonas</taxon>
    </lineage>
</organism>
<evidence type="ECO:0000313" key="2">
    <source>
        <dbReference type="EMBL" id="ALZ45843.1"/>
    </source>
</evidence>